<dbReference type="Proteomes" id="UP000094960">
    <property type="component" value="Chromosome"/>
</dbReference>
<feature type="compositionally biased region" description="Polar residues" evidence="1">
    <location>
        <begin position="1"/>
        <end position="10"/>
    </location>
</feature>
<organism evidence="2 3">
    <name type="scientific">Streptomyces fodineus</name>
    <dbReference type="NCBI Taxonomy" id="1904616"/>
    <lineage>
        <taxon>Bacteria</taxon>
        <taxon>Bacillati</taxon>
        <taxon>Actinomycetota</taxon>
        <taxon>Actinomycetes</taxon>
        <taxon>Kitasatosporales</taxon>
        <taxon>Streptomycetaceae</taxon>
        <taxon>Streptomyces</taxon>
    </lineage>
</organism>
<feature type="compositionally biased region" description="Basic and acidic residues" evidence="1">
    <location>
        <begin position="12"/>
        <end position="23"/>
    </location>
</feature>
<proteinExistence type="predicted"/>
<evidence type="ECO:0000256" key="1">
    <source>
        <dbReference type="SAM" id="MobiDB-lite"/>
    </source>
</evidence>
<accession>A0A1D7YII3</accession>
<sequence>MRVRAQQSWPELSRKENGSRAEVRSASAKTMLGLLPPSSRVTGLTSLAQRSMTSRPVRVEPVNTILATSGWSTRARPAVWP</sequence>
<name>A0A1D7YII3_9ACTN</name>
<dbReference type="AlphaFoldDB" id="A0A1D7YII3"/>
<evidence type="ECO:0000313" key="3">
    <source>
        <dbReference type="Proteomes" id="UP000094960"/>
    </source>
</evidence>
<feature type="region of interest" description="Disordered" evidence="1">
    <location>
        <begin position="1"/>
        <end position="30"/>
    </location>
</feature>
<evidence type="ECO:0000313" key="2">
    <source>
        <dbReference type="EMBL" id="AOR35332.1"/>
    </source>
</evidence>
<gene>
    <name evidence="2" type="ORF">BFF78_33485</name>
</gene>
<dbReference type="EMBL" id="CP017248">
    <property type="protein sequence ID" value="AOR35332.1"/>
    <property type="molecule type" value="Genomic_DNA"/>
</dbReference>
<keyword evidence="3" id="KW-1185">Reference proteome</keyword>
<reference evidence="3" key="1">
    <citation type="submission" date="2016-09" db="EMBL/GenBank/DDBJ databases">
        <title>Streptomyces puniciscabiei strain:TW1S1 Genome sequencing and assembly.</title>
        <authorList>
            <person name="Kim M.-K."/>
            <person name="Kim S.B."/>
        </authorList>
    </citation>
    <scope>NUCLEOTIDE SEQUENCE [LARGE SCALE GENOMIC DNA]</scope>
    <source>
        <strain evidence="3">TW1S1</strain>
    </source>
</reference>
<protein>
    <submittedName>
        <fullName evidence="2">Uncharacterized protein</fullName>
    </submittedName>
</protein>
<dbReference type="KEGG" id="spun:BFF78_33485"/>